<dbReference type="EMBL" id="LXQA010447019">
    <property type="protein sequence ID" value="MCI52427.1"/>
    <property type="molecule type" value="Genomic_DNA"/>
</dbReference>
<evidence type="ECO:0000313" key="2">
    <source>
        <dbReference type="EMBL" id="MCI52427.1"/>
    </source>
</evidence>
<comment type="caution">
    <text evidence="2">The sequence shown here is derived from an EMBL/GenBank/DDBJ whole genome shotgun (WGS) entry which is preliminary data.</text>
</comment>
<proteinExistence type="predicted"/>
<feature type="non-terminal residue" evidence="2">
    <location>
        <position position="1"/>
    </location>
</feature>
<organism evidence="2 3">
    <name type="scientific">Trifolium medium</name>
    <dbReference type="NCBI Taxonomy" id="97028"/>
    <lineage>
        <taxon>Eukaryota</taxon>
        <taxon>Viridiplantae</taxon>
        <taxon>Streptophyta</taxon>
        <taxon>Embryophyta</taxon>
        <taxon>Tracheophyta</taxon>
        <taxon>Spermatophyta</taxon>
        <taxon>Magnoliopsida</taxon>
        <taxon>eudicotyledons</taxon>
        <taxon>Gunneridae</taxon>
        <taxon>Pentapetalae</taxon>
        <taxon>rosids</taxon>
        <taxon>fabids</taxon>
        <taxon>Fabales</taxon>
        <taxon>Fabaceae</taxon>
        <taxon>Papilionoideae</taxon>
        <taxon>50 kb inversion clade</taxon>
        <taxon>NPAAA clade</taxon>
        <taxon>Hologalegina</taxon>
        <taxon>IRL clade</taxon>
        <taxon>Trifolieae</taxon>
        <taxon>Trifolium</taxon>
    </lineage>
</organism>
<feature type="region of interest" description="Disordered" evidence="1">
    <location>
        <begin position="1"/>
        <end position="25"/>
    </location>
</feature>
<accession>A0A392SVG4</accession>
<dbReference type="AlphaFoldDB" id="A0A392SVG4"/>
<name>A0A392SVG4_9FABA</name>
<evidence type="ECO:0000313" key="3">
    <source>
        <dbReference type="Proteomes" id="UP000265520"/>
    </source>
</evidence>
<dbReference type="Proteomes" id="UP000265520">
    <property type="component" value="Unassembled WGS sequence"/>
</dbReference>
<feature type="region of interest" description="Disordered" evidence="1">
    <location>
        <begin position="76"/>
        <end position="96"/>
    </location>
</feature>
<keyword evidence="3" id="KW-1185">Reference proteome</keyword>
<evidence type="ECO:0000256" key="1">
    <source>
        <dbReference type="SAM" id="MobiDB-lite"/>
    </source>
</evidence>
<reference evidence="2 3" key="1">
    <citation type="journal article" date="2018" name="Front. Plant Sci.">
        <title>Red Clover (Trifolium pratense) and Zigzag Clover (T. medium) - A Picture of Genomic Similarities and Differences.</title>
        <authorList>
            <person name="Dluhosova J."/>
            <person name="Istvanek J."/>
            <person name="Nedelnik J."/>
            <person name="Repkova J."/>
        </authorList>
    </citation>
    <scope>NUCLEOTIDE SEQUENCE [LARGE SCALE GENOMIC DNA]</scope>
    <source>
        <strain evidence="3">cv. 10/8</strain>
        <tissue evidence="2">Leaf</tissue>
    </source>
</reference>
<protein>
    <submittedName>
        <fullName evidence="2">Uncharacterized protein</fullName>
    </submittedName>
</protein>
<sequence>DPSSTVSTRVKIPPSASEIATRPSSELERISSSDVAFSANFEYFLQSLRRSIRGETTLASRSSMEFSMPVEKIMEGCNKERSSSRRSNNRLVGCSR</sequence>